<keyword evidence="3" id="KW-1185">Reference proteome</keyword>
<name>A0A7K1SKB3_9BACT</name>
<evidence type="ECO:0000256" key="1">
    <source>
        <dbReference type="SAM" id="Phobius"/>
    </source>
</evidence>
<gene>
    <name evidence="2" type="ORF">GO755_29690</name>
</gene>
<sequence length="124" mass="13727">MNKESWNAFWEAMPPEMKLLLGVVAGATVHFLRNRAVPIAEGLSSALIAIIAGFIITFGVCTVKHWNMGDWWFVGSGLAFMTNYILGGMETVGKQIQDTPIKLLIETILDTYDAIKARLSKPKE</sequence>
<organism evidence="2 3">
    <name type="scientific">Spirosoma arboris</name>
    <dbReference type="NCBI Taxonomy" id="2682092"/>
    <lineage>
        <taxon>Bacteria</taxon>
        <taxon>Pseudomonadati</taxon>
        <taxon>Bacteroidota</taxon>
        <taxon>Cytophagia</taxon>
        <taxon>Cytophagales</taxon>
        <taxon>Cytophagaceae</taxon>
        <taxon>Spirosoma</taxon>
    </lineage>
</organism>
<keyword evidence="1" id="KW-0812">Transmembrane</keyword>
<reference evidence="2 3" key="1">
    <citation type="submission" date="2019-12" db="EMBL/GenBank/DDBJ databases">
        <title>Spirosoma sp. HMF4905 genome sequencing and assembly.</title>
        <authorList>
            <person name="Kang H."/>
            <person name="Cha I."/>
            <person name="Kim H."/>
            <person name="Joh K."/>
        </authorList>
    </citation>
    <scope>NUCLEOTIDE SEQUENCE [LARGE SCALE GENOMIC DNA]</scope>
    <source>
        <strain evidence="2 3">HMF4905</strain>
    </source>
</reference>
<dbReference type="Proteomes" id="UP000436006">
    <property type="component" value="Unassembled WGS sequence"/>
</dbReference>
<feature type="transmembrane region" description="Helical" evidence="1">
    <location>
        <begin position="46"/>
        <end position="63"/>
    </location>
</feature>
<accession>A0A7K1SKB3</accession>
<comment type="caution">
    <text evidence="2">The sequence shown here is derived from an EMBL/GenBank/DDBJ whole genome shotgun (WGS) entry which is preliminary data.</text>
</comment>
<proteinExistence type="predicted"/>
<dbReference type="EMBL" id="WPIN01000015">
    <property type="protein sequence ID" value="MVM34240.1"/>
    <property type="molecule type" value="Genomic_DNA"/>
</dbReference>
<keyword evidence="1" id="KW-1133">Transmembrane helix</keyword>
<keyword evidence="1" id="KW-0472">Membrane</keyword>
<protein>
    <recommendedName>
        <fullName evidence="4">Holin</fullName>
    </recommendedName>
</protein>
<evidence type="ECO:0000313" key="2">
    <source>
        <dbReference type="EMBL" id="MVM34240.1"/>
    </source>
</evidence>
<dbReference type="RefSeq" id="WP_157589068.1">
    <property type="nucleotide sequence ID" value="NZ_WPIN01000015.1"/>
</dbReference>
<dbReference type="AlphaFoldDB" id="A0A7K1SKB3"/>
<evidence type="ECO:0000313" key="3">
    <source>
        <dbReference type="Proteomes" id="UP000436006"/>
    </source>
</evidence>
<evidence type="ECO:0008006" key="4">
    <source>
        <dbReference type="Google" id="ProtNLM"/>
    </source>
</evidence>